<reference evidence="2" key="1">
    <citation type="journal article" date="2020" name="Stud. Mycol.">
        <title>101 Dothideomycetes genomes: A test case for predicting lifestyles and emergence of pathogens.</title>
        <authorList>
            <person name="Haridas S."/>
            <person name="Albert R."/>
            <person name="Binder M."/>
            <person name="Bloem J."/>
            <person name="LaButti K."/>
            <person name="Salamov A."/>
            <person name="Andreopoulos B."/>
            <person name="Baker S."/>
            <person name="Barry K."/>
            <person name="Bills G."/>
            <person name="Bluhm B."/>
            <person name="Cannon C."/>
            <person name="Castanera R."/>
            <person name="Culley D."/>
            <person name="Daum C."/>
            <person name="Ezra D."/>
            <person name="Gonzalez J."/>
            <person name="Henrissat B."/>
            <person name="Kuo A."/>
            <person name="Liang C."/>
            <person name="Lipzen A."/>
            <person name="Lutzoni F."/>
            <person name="Magnuson J."/>
            <person name="Mondo S."/>
            <person name="Nolan M."/>
            <person name="Ohm R."/>
            <person name="Pangilinan J."/>
            <person name="Park H.-J."/>
            <person name="Ramirez L."/>
            <person name="Alfaro M."/>
            <person name="Sun H."/>
            <person name="Tritt A."/>
            <person name="Yoshinaga Y."/>
            <person name="Zwiers L.-H."/>
            <person name="Turgeon B."/>
            <person name="Goodwin S."/>
            <person name="Spatafora J."/>
            <person name="Crous P."/>
            <person name="Grigoriev I."/>
        </authorList>
    </citation>
    <scope>NUCLEOTIDE SEQUENCE [LARGE SCALE GENOMIC DNA]</scope>
    <source>
        <strain evidence="2">CBS 304.66</strain>
    </source>
</reference>
<name>A0A9P4N4I2_9PLEO</name>
<dbReference type="Proteomes" id="UP000800093">
    <property type="component" value="Unassembled WGS sequence"/>
</dbReference>
<accession>A0A9P4N4I2</accession>
<sequence>MEGQSALLHLPKELRLSILSYCDVWAILNLCLASKAVYNVYLSILRVPQVVDTKRLLGSSFVPHGQS</sequence>
<gene>
    <name evidence="1" type="ORF">CC78DRAFT_535188</name>
</gene>
<evidence type="ECO:0000313" key="1">
    <source>
        <dbReference type="EMBL" id="KAF2261959.1"/>
    </source>
</evidence>
<dbReference type="InterPro" id="IPR036047">
    <property type="entry name" value="F-box-like_dom_sf"/>
</dbReference>
<dbReference type="AlphaFoldDB" id="A0A9P4N4I2"/>
<dbReference type="EMBL" id="ML986646">
    <property type="protein sequence ID" value="KAF2261959.1"/>
    <property type="molecule type" value="Genomic_DNA"/>
</dbReference>
<comment type="caution">
    <text evidence="1">The sequence shown here is derived from an EMBL/GenBank/DDBJ whole genome shotgun (WGS) entry which is preliminary data.</text>
</comment>
<evidence type="ECO:0008006" key="3">
    <source>
        <dbReference type="Google" id="ProtNLM"/>
    </source>
</evidence>
<keyword evidence="2" id="KW-1185">Reference proteome</keyword>
<evidence type="ECO:0000313" key="2">
    <source>
        <dbReference type="Proteomes" id="UP000800093"/>
    </source>
</evidence>
<protein>
    <recommendedName>
        <fullName evidence="3">F-box domain-containing protein</fullName>
    </recommendedName>
</protein>
<dbReference type="SUPFAM" id="SSF81383">
    <property type="entry name" value="F-box domain"/>
    <property type="match status" value="1"/>
</dbReference>
<proteinExistence type="predicted"/>
<organism evidence="1 2">
    <name type="scientific">Lojkania enalia</name>
    <dbReference type="NCBI Taxonomy" id="147567"/>
    <lineage>
        <taxon>Eukaryota</taxon>
        <taxon>Fungi</taxon>
        <taxon>Dikarya</taxon>
        <taxon>Ascomycota</taxon>
        <taxon>Pezizomycotina</taxon>
        <taxon>Dothideomycetes</taxon>
        <taxon>Pleosporomycetidae</taxon>
        <taxon>Pleosporales</taxon>
        <taxon>Pleosporales incertae sedis</taxon>
        <taxon>Lojkania</taxon>
    </lineage>
</organism>